<proteinExistence type="predicted"/>
<organism evidence="2">
    <name type="scientific">Rosellinia necatrix</name>
    <name type="common">White root-rot fungus</name>
    <dbReference type="NCBI Taxonomy" id="77044"/>
    <lineage>
        <taxon>Eukaryota</taxon>
        <taxon>Fungi</taxon>
        <taxon>Dikarya</taxon>
        <taxon>Ascomycota</taxon>
        <taxon>Pezizomycotina</taxon>
        <taxon>Sordariomycetes</taxon>
        <taxon>Xylariomycetidae</taxon>
        <taxon>Xylariales</taxon>
        <taxon>Xylariaceae</taxon>
        <taxon>Rosellinia</taxon>
    </lineage>
</organism>
<dbReference type="EMBL" id="DF977459">
    <property type="protein sequence ID" value="GAP85735.2"/>
    <property type="molecule type" value="Genomic_DNA"/>
</dbReference>
<dbReference type="AlphaFoldDB" id="A0A1W2TCP2"/>
<evidence type="ECO:0000256" key="1">
    <source>
        <dbReference type="SAM" id="SignalP"/>
    </source>
</evidence>
<gene>
    <name evidence="2" type="ORF">SAMD00023353_1400170</name>
</gene>
<keyword evidence="1" id="KW-0732">Signal</keyword>
<reference evidence="2" key="1">
    <citation type="submission" date="2016-03" db="EMBL/GenBank/DDBJ databases">
        <title>Draft genome sequence of Rosellinia necatrix.</title>
        <authorList>
            <person name="Kanematsu S."/>
        </authorList>
    </citation>
    <scope>NUCLEOTIDE SEQUENCE [LARGE SCALE GENOMIC DNA]</scope>
    <source>
        <strain evidence="2">W97</strain>
    </source>
</reference>
<keyword evidence="3" id="KW-1185">Reference proteome</keyword>
<dbReference type="OrthoDB" id="4760103at2759"/>
<evidence type="ECO:0000313" key="2">
    <source>
        <dbReference type="EMBL" id="GAP85735.2"/>
    </source>
</evidence>
<feature type="signal peptide" evidence="1">
    <location>
        <begin position="1"/>
        <end position="18"/>
    </location>
</feature>
<sequence>MHFATFALVAVSICSVFAAPSTIDRRSAILDAALTAVNTANATVANQLSIIVQGVFNLPVVQASLTNIATAIGGATSAVTPITNVALPLTNAELNVLLGLTDGVGDIESNVQNALNDILTTVPSLTGVFVKAQALAVLATIGPLTTPVTQFANSAIAGTTGPLTTAIQSSIASITSITSSLLGPILTAVLAL</sequence>
<dbReference type="STRING" id="77044.A0A1W2TCP2"/>
<feature type="chain" id="PRO_5012054478" evidence="1">
    <location>
        <begin position="19"/>
        <end position="192"/>
    </location>
</feature>
<protein>
    <submittedName>
        <fullName evidence="2">Uncharacterized protein</fullName>
    </submittedName>
</protein>
<dbReference type="Proteomes" id="UP000054516">
    <property type="component" value="Unassembled WGS sequence"/>
</dbReference>
<evidence type="ECO:0000313" key="3">
    <source>
        <dbReference type="Proteomes" id="UP000054516"/>
    </source>
</evidence>
<name>A0A1W2TCP2_ROSNE</name>
<accession>A0A1W2TCP2</accession>